<dbReference type="AlphaFoldDB" id="A0A2K0TTH1"/>
<name>A0A2K0TTH1_TRIHA</name>
<organism evidence="4 5">
    <name type="scientific">Trichoderma harzianum</name>
    <name type="common">Hypocrea lixii</name>
    <dbReference type="NCBI Taxonomy" id="5544"/>
    <lineage>
        <taxon>Eukaryota</taxon>
        <taxon>Fungi</taxon>
        <taxon>Dikarya</taxon>
        <taxon>Ascomycota</taxon>
        <taxon>Pezizomycotina</taxon>
        <taxon>Sordariomycetes</taxon>
        <taxon>Hypocreomycetidae</taxon>
        <taxon>Hypocreales</taxon>
        <taxon>Hypocreaceae</taxon>
        <taxon>Trichoderma</taxon>
    </lineage>
</organism>
<proteinExistence type="inferred from homology"/>
<sequence length="305" mass="33682">MLYLRLLGSALAFAGVIEAQVNLGTALSYAVLGGSAVTNTGPSIISGNVGVSPGTSITGIPPGIVVNGVIHMADASAAQAQADVTTAYNAAAGLAPTADLTGQDLGGMTLVAGVYKFNISAQLTGPLVLDGQGNSGSVWVFQIGSTLTTATASSVILIGGASPCNVFWQVGSSATIGTTTTFVGNVLALTSITLITDDNNNNYDNSNHNNNKYRYCNYYYNYNKYRYCNYYYNYNSYRYCNYYCNHNHSHRNHDYNSYRYCNYYCNYNYSYRNYNYNKYRYCNYYCNHNIHWQAHVYDKYCYNII</sequence>
<evidence type="ECO:0000256" key="3">
    <source>
        <dbReference type="SAM" id="SignalP"/>
    </source>
</evidence>
<reference evidence="4 5" key="1">
    <citation type="submission" date="2017-02" db="EMBL/GenBank/DDBJ databases">
        <title>Genomes of Trichoderma spp. with biocontrol activity.</title>
        <authorList>
            <person name="Gardiner D."/>
            <person name="Kazan K."/>
            <person name="Vos C."/>
            <person name="Harvey P."/>
        </authorList>
    </citation>
    <scope>NUCLEOTIDE SEQUENCE [LARGE SCALE GENOMIC DNA]</scope>
    <source>
        <strain evidence="4 5">Tr1</strain>
    </source>
</reference>
<dbReference type="Proteomes" id="UP000236290">
    <property type="component" value="Unassembled WGS sequence"/>
</dbReference>
<protein>
    <recommendedName>
        <fullName evidence="6">Ice-binding protein</fullName>
    </recommendedName>
</protein>
<evidence type="ECO:0000256" key="1">
    <source>
        <dbReference type="ARBA" id="ARBA00005445"/>
    </source>
</evidence>
<evidence type="ECO:0000256" key="2">
    <source>
        <dbReference type="ARBA" id="ARBA00022729"/>
    </source>
</evidence>
<feature type="chain" id="PRO_5014428562" description="Ice-binding protein" evidence="3">
    <location>
        <begin position="20"/>
        <end position="305"/>
    </location>
</feature>
<comment type="similarity">
    <text evidence="1">Belongs to the ice-binding protein family.</text>
</comment>
<keyword evidence="2 3" id="KW-0732">Signal</keyword>
<gene>
    <name evidence="4" type="ORF">THARTR1_10279</name>
</gene>
<evidence type="ECO:0000313" key="5">
    <source>
        <dbReference type="Proteomes" id="UP000236290"/>
    </source>
</evidence>
<dbReference type="Pfam" id="PF11999">
    <property type="entry name" value="Ice_binding"/>
    <property type="match status" value="1"/>
</dbReference>
<feature type="signal peptide" evidence="3">
    <location>
        <begin position="1"/>
        <end position="19"/>
    </location>
</feature>
<accession>A0A2K0TTH1</accession>
<evidence type="ECO:0000313" key="4">
    <source>
        <dbReference type="EMBL" id="PNP48834.1"/>
    </source>
</evidence>
<dbReference type="EMBL" id="MTYI01000224">
    <property type="protein sequence ID" value="PNP48834.1"/>
    <property type="molecule type" value="Genomic_DNA"/>
</dbReference>
<dbReference type="InterPro" id="IPR021884">
    <property type="entry name" value="Ice-bd_prot"/>
</dbReference>
<evidence type="ECO:0008006" key="6">
    <source>
        <dbReference type="Google" id="ProtNLM"/>
    </source>
</evidence>
<dbReference type="OrthoDB" id="10264374at2759"/>
<comment type="caution">
    <text evidence="4">The sequence shown here is derived from an EMBL/GenBank/DDBJ whole genome shotgun (WGS) entry which is preliminary data.</text>
</comment>